<evidence type="ECO:0000313" key="1">
    <source>
        <dbReference type="EMBL" id="ONH50035.1"/>
    </source>
</evidence>
<dbReference type="OrthoDB" id="6887668at2"/>
<reference evidence="1 2" key="1">
    <citation type="submission" date="2016-10" db="EMBL/GenBank/DDBJ databases">
        <title>Pseudomonas lactis sp. nov. and Pseudomonas paralactis sp. nov., isolated from bovine raw milk.</title>
        <authorList>
            <person name="Von Neubeck M."/>
            <person name="Huptas C."/>
            <person name="Glueck C."/>
            <person name="Krewinkel M."/>
            <person name="Stoeckel M."/>
            <person name="Stressler T."/>
            <person name="Fischer L."/>
            <person name="Hinrichs J."/>
            <person name="Scherer S."/>
            <person name="Wenning M."/>
        </authorList>
    </citation>
    <scope>NUCLEOTIDE SEQUENCE [LARGE SCALE GENOMIC DNA]</scope>
    <source>
        <strain evidence="1 2">DSM 17516</strain>
    </source>
</reference>
<dbReference type="AlphaFoldDB" id="A0A1V2JY29"/>
<evidence type="ECO:0000313" key="2">
    <source>
        <dbReference type="Proteomes" id="UP000189295"/>
    </source>
</evidence>
<protein>
    <submittedName>
        <fullName evidence="1">Uncharacterized protein</fullName>
    </submittedName>
</protein>
<gene>
    <name evidence="1" type="ORF">BLL36_27535</name>
</gene>
<name>A0A1V2JY29_PSECE</name>
<organism evidence="1 2">
    <name type="scientific">Pseudomonas cedrina subsp. cedrina</name>
    <dbReference type="NCBI Taxonomy" id="76762"/>
    <lineage>
        <taxon>Bacteria</taxon>
        <taxon>Pseudomonadati</taxon>
        <taxon>Pseudomonadota</taxon>
        <taxon>Gammaproteobacteria</taxon>
        <taxon>Pseudomonadales</taxon>
        <taxon>Pseudomonadaceae</taxon>
        <taxon>Pseudomonas</taxon>
    </lineage>
</organism>
<dbReference type="EMBL" id="MNPW01000019">
    <property type="protein sequence ID" value="ONH50035.1"/>
    <property type="molecule type" value="Genomic_DNA"/>
</dbReference>
<accession>A0A1V2JY29</accession>
<dbReference type="Proteomes" id="UP000189295">
    <property type="component" value="Unassembled WGS sequence"/>
</dbReference>
<proteinExistence type="predicted"/>
<dbReference type="RefSeq" id="WP_076954869.1">
    <property type="nucleotide sequence ID" value="NZ_MNPW01000019.1"/>
</dbReference>
<comment type="caution">
    <text evidence="1">The sequence shown here is derived from an EMBL/GenBank/DDBJ whole genome shotgun (WGS) entry which is preliminary data.</text>
</comment>
<sequence length="157" mass="18409">MKIIKTTDSVSSPKYERWKGQWEDQSELDEFSYISDILHPEDALLFCKVLFPDFVLHESGVFLESRFTVEAFSDWMETCNYDVVAVEKVLNHMHLYDVFGGCRERVDEAVYEQLCRIVAQSWRMVLLSKFPEKKFCVQAIVSDQEYGPVVTFSQVRE</sequence>